<feature type="transmembrane region" description="Helical" evidence="1">
    <location>
        <begin position="12"/>
        <end position="34"/>
    </location>
</feature>
<keyword evidence="1" id="KW-0472">Membrane</keyword>
<gene>
    <name evidence="2" type="ORF">LSP00402_LOCUS13301</name>
</gene>
<dbReference type="AlphaFoldDB" id="A0A7S2TUU8"/>
<evidence type="ECO:0000256" key="1">
    <source>
        <dbReference type="SAM" id="Phobius"/>
    </source>
</evidence>
<protein>
    <submittedName>
        <fullName evidence="2">Uncharacterized protein</fullName>
    </submittedName>
</protein>
<dbReference type="EMBL" id="HBHP01021355">
    <property type="protein sequence ID" value="CAD9769319.1"/>
    <property type="molecule type" value="Transcribed_RNA"/>
</dbReference>
<accession>A0A7S2TUU8</accession>
<organism evidence="2">
    <name type="scientific">Lotharella oceanica</name>
    <dbReference type="NCBI Taxonomy" id="641309"/>
    <lineage>
        <taxon>Eukaryota</taxon>
        <taxon>Sar</taxon>
        <taxon>Rhizaria</taxon>
        <taxon>Cercozoa</taxon>
        <taxon>Chlorarachniophyceae</taxon>
        <taxon>Lotharella</taxon>
    </lineage>
</organism>
<sequence>MFKALGFEREKPLAVGLELFLVACPPITYTFFLIMRMLRRYAGFNADEQVAKASEGDALGNALLKLYRHQVKEGASMFSENPTDQLRLLERIKALAPTPAPTSAPST</sequence>
<keyword evidence="1" id="KW-1133">Transmembrane helix</keyword>
<keyword evidence="1" id="KW-0812">Transmembrane</keyword>
<name>A0A7S2TUU8_9EUKA</name>
<reference evidence="2" key="1">
    <citation type="submission" date="2021-01" db="EMBL/GenBank/DDBJ databases">
        <authorList>
            <person name="Corre E."/>
            <person name="Pelletier E."/>
            <person name="Niang G."/>
            <person name="Scheremetjew M."/>
            <person name="Finn R."/>
            <person name="Kale V."/>
            <person name="Holt S."/>
            <person name="Cochrane G."/>
            <person name="Meng A."/>
            <person name="Brown T."/>
            <person name="Cohen L."/>
        </authorList>
    </citation>
    <scope>NUCLEOTIDE SEQUENCE</scope>
    <source>
        <strain evidence="2">CCMP622</strain>
    </source>
</reference>
<evidence type="ECO:0000313" key="2">
    <source>
        <dbReference type="EMBL" id="CAD9769319.1"/>
    </source>
</evidence>
<proteinExistence type="predicted"/>